<evidence type="ECO:0000313" key="17">
    <source>
        <dbReference type="Proteomes" id="UP000183104"/>
    </source>
</evidence>
<keyword evidence="8 13" id="KW-0238">DNA-binding</keyword>
<keyword evidence="9 13" id="KW-0234">DNA repair</keyword>
<reference evidence="17" key="1">
    <citation type="submission" date="2016-10" db="EMBL/GenBank/DDBJ databases">
        <authorList>
            <person name="Varghese N."/>
        </authorList>
    </citation>
    <scope>NUCLEOTIDE SEQUENCE [LARGE SCALE GENOMIC DNA]</scope>
    <source>
        <strain evidence="17">HL 19</strain>
    </source>
</reference>
<evidence type="ECO:0000256" key="1">
    <source>
        <dbReference type="ARBA" id="ARBA00004496"/>
    </source>
</evidence>
<keyword evidence="2 13" id="KW-0963">Cytoplasm</keyword>
<dbReference type="EMBL" id="FMUN01000003">
    <property type="protein sequence ID" value="SCY13843.1"/>
    <property type="molecule type" value="Genomic_DNA"/>
</dbReference>
<dbReference type="FunFam" id="3.40.50.300:FF:000300">
    <property type="entry name" value="Transcription-repair-coupling factor"/>
    <property type="match status" value="1"/>
</dbReference>
<evidence type="ECO:0000256" key="5">
    <source>
        <dbReference type="ARBA" id="ARBA00022801"/>
    </source>
</evidence>
<dbReference type="OrthoDB" id="9804325at2"/>
<proteinExistence type="inferred from homology"/>
<dbReference type="SUPFAM" id="SSF141259">
    <property type="entry name" value="CarD-like"/>
    <property type="match status" value="1"/>
</dbReference>
<accession>A0A1G5DGH7</accession>
<dbReference type="Pfam" id="PF17757">
    <property type="entry name" value="UvrB_inter"/>
    <property type="match status" value="1"/>
</dbReference>
<dbReference type="InterPro" id="IPR003711">
    <property type="entry name" value="CarD-like/TRCF_RID"/>
</dbReference>
<evidence type="ECO:0000259" key="14">
    <source>
        <dbReference type="PROSITE" id="PS51192"/>
    </source>
</evidence>
<feature type="domain" description="Helicase ATP-binding" evidence="14">
    <location>
        <begin position="620"/>
        <end position="781"/>
    </location>
</feature>
<dbReference type="STRING" id="381306.AN478_07770"/>
<dbReference type="GO" id="GO:0003678">
    <property type="term" value="F:DNA helicase activity"/>
    <property type="evidence" value="ECO:0007669"/>
    <property type="project" value="TreeGrafter"/>
</dbReference>
<dbReference type="Gene3D" id="3.90.1150.50">
    <property type="entry name" value="Transcription-repair-coupling factor, D7 domain"/>
    <property type="match status" value="1"/>
</dbReference>
<dbReference type="SMART" id="SM00487">
    <property type="entry name" value="DEXDc"/>
    <property type="match status" value="1"/>
</dbReference>
<dbReference type="Pfam" id="PF03461">
    <property type="entry name" value="TRCF"/>
    <property type="match status" value="1"/>
</dbReference>
<evidence type="ECO:0000259" key="15">
    <source>
        <dbReference type="PROSITE" id="PS51194"/>
    </source>
</evidence>
<dbReference type="Gene3D" id="2.40.10.170">
    <property type="match status" value="1"/>
</dbReference>
<dbReference type="InterPro" id="IPR036101">
    <property type="entry name" value="CarD-like/TRCF_RID_sf"/>
</dbReference>
<dbReference type="GO" id="GO:0016787">
    <property type="term" value="F:hydrolase activity"/>
    <property type="evidence" value="ECO:0007669"/>
    <property type="project" value="UniProtKB-KW"/>
</dbReference>
<evidence type="ECO:0000256" key="8">
    <source>
        <dbReference type="ARBA" id="ARBA00023125"/>
    </source>
</evidence>
<evidence type="ECO:0000256" key="7">
    <source>
        <dbReference type="ARBA" id="ARBA00022840"/>
    </source>
</evidence>
<dbReference type="GO" id="GO:0005524">
    <property type="term" value="F:ATP binding"/>
    <property type="evidence" value="ECO:0007669"/>
    <property type="project" value="UniProtKB-UniRule"/>
</dbReference>
<comment type="subcellular location">
    <subcellularLocation>
        <location evidence="1 13">Cytoplasm</location>
    </subcellularLocation>
</comment>
<dbReference type="EC" id="3.6.4.-" evidence="13"/>
<keyword evidence="4 13" id="KW-0227">DNA damage</keyword>
<dbReference type="InterPro" id="IPR027417">
    <property type="entry name" value="P-loop_NTPase"/>
</dbReference>
<dbReference type="SUPFAM" id="SSF143517">
    <property type="entry name" value="TRCF domain-like"/>
    <property type="match status" value="1"/>
</dbReference>
<keyword evidence="5 13" id="KW-0378">Hydrolase</keyword>
<dbReference type="PROSITE" id="PS51194">
    <property type="entry name" value="HELICASE_CTER"/>
    <property type="match status" value="1"/>
</dbReference>
<evidence type="ECO:0000256" key="4">
    <source>
        <dbReference type="ARBA" id="ARBA00022763"/>
    </source>
</evidence>
<dbReference type="Pfam" id="PF21132">
    <property type="entry name" value="MFD_D3"/>
    <property type="match status" value="1"/>
</dbReference>
<dbReference type="InterPro" id="IPR047112">
    <property type="entry name" value="RecG/Mfd"/>
</dbReference>
<dbReference type="Proteomes" id="UP000183104">
    <property type="component" value="Unassembled WGS sequence"/>
</dbReference>
<dbReference type="CDD" id="cd17991">
    <property type="entry name" value="DEXHc_TRCF"/>
    <property type="match status" value="1"/>
</dbReference>
<comment type="similarity">
    <text evidence="11 13">In the C-terminal section; belongs to the helicase family. RecG subfamily.</text>
</comment>
<sequence length="1167" mass="130463">MHRSCAISLPLPESGKATTWGNLQGGSAALALLSAYREHDGALLVVCRDIPQMQRFAAELRFYGGSELGGHVHLFPHGETLPYDTFAPHADLVNQRLTTLYHLHNGGGGILLAPWAALSQALPPAEFLDRFALWIRVGDTLDPVSFRERLDRAGYQAVSQVKEPGEFAIRGSIVDLFPAGTEQPIRIDLFDEEIDSLRYFDPETQLTTGQVEEVRLLPAREVPLDDEGIQHFRSAFRARFEGDPHNIPLYRDVSQGLAPGGIEYYLPLFFERTATLADYLPRSALVALPSGREDIAREWDSEVRERFTIRSKDPLRPVLPPEELFLDAEAVEARLSQLTRVELSPEPAGDPGLDAPVEAPHAFPAARERHAAIDELARFLAEHGDTPTLLVAESAGRRETLRELLGERHLIPHEVADWDEFCSRSDNLALTVGSLEHGLVLRDPAVRVIPEAQVFGGRAPRPEARKRQRDPEAVIRNLGELEIGSPVVHEDHGVGRYQGLTRLPSGEGYDSDYLVLEYAGGDKLYVPVDALDRISRYTGSAEEEAPLHKLGGDQWRRAKARAKKKARDTAAELLELYAKRAAKEGYAFPAPDSAYHEFAADFPFEETPDQEKAIEEVLGSMQALQPMDRLVCGDVGFGKTEVAMRAAFLAVQAGKQVLLLTPTTLLAQQHHDSLRDRFANHPVRIELLSRMQSTKEVNQALEGIREGKVDIAVGTHRLLQKDVRFNDLGLVVLDEEHRFGVRQKERLKRWRAEVDMLTLTATPIPRTLNQTMAGIRDISIIATPPDERLAVRTFVSEWDEGLIREAILREIRRGGQVYFLHNEVRTIERTREQLEKLVPEATMRVAHGQLRERELEDVMSDFYHQRFNVLVTTTIIESGIDIPSANTIIINRADRFGLAQLHQLRGRVGRSSHRAYAYLLVNSRQGLTADAEKRLETIESLEDLGVGFLIANHDLEIRGAGEILGEEQSGHIDAVGFETYVELLNEAIEDLKAGRGVDVDTELEEEDHGIQVNLHLPTLIPEDYLPDVHERLVLYKRIASAPDRETLQALREEVVDRFGRLPDSTSHLLEVAQLKLQARSLGIERLEAGPVGGRVVFSHRPRVGPERLVSLLQEDPQRYALHGDRELRVKADWSESSARIEGVRQLLALLASDHAAPETPTTASQTD</sequence>
<dbReference type="InterPro" id="IPR001650">
    <property type="entry name" value="Helicase_C-like"/>
</dbReference>
<dbReference type="PANTHER" id="PTHR47964:SF1">
    <property type="entry name" value="ATP-DEPENDENT DNA HELICASE HOMOLOG RECG, CHLOROPLASTIC"/>
    <property type="match status" value="1"/>
</dbReference>
<evidence type="ECO:0000256" key="13">
    <source>
        <dbReference type="HAMAP-Rule" id="MF_00969"/>
    </source>
</evidence>
<evidence type="ECO:0000256" key="2">
    <source>
        <dbReference type="ARBA" id="ARBA00022490"/>
    </source>
</evidence>
<dbReference type="SMART" id="SM00982">
    <property type="entry name" value="TRCF"/>
    <property type="match status" value="1"/>
</dbReference>
<evidence type="ECO:0000256" key="12">
    <source>
        <dbReference type="ARBA" id="ARBA00070128"/>
    </source>
</evidence>
<dbReference type="InterPro" id="IPR048635">
    <property type="entry name" value="MFD_D3"/>
</dbReference>
<dbReference type="GO" id="GO:0006355">
    <property type="term" value="P:regulation of DNA-templated transcription"/>
    <property type="evidence" value="ECO:0007669"/>
    <property type="project" value="UniProtKB-UniRule"/>
</dbReference>
<name>A0A1G5DGH7_9GAMM</name>
<dbReference type="Gene3D" id="3.40.50.300">
    <property type="entry name" value="P-loop containing nucleotide triphosphate hydrolases"/>
    <property type="match status" value="2"/>
</dbReference>
<dbReference type="Gene3D" id="3.40.50.11180">
    <property type="match status" value="1"/>
</dbReference>
<organism evidence="16 17">
    <name type="scientific">Thiohalorhabdus denitrificans</name>
    <dbReference type="NCBI Taxonomy" id="381306"/>
    <lineage>
        <taxon>Bacteria</taxon>
        <taxon>Pseudomonadati</taxon>
        <taxon>Pseudomonadota</taxon>
        <taxon>Gammaproteobacteria</taxon>
        <taxon>Thiohalorhabdales</taxon>
        <taxon>Thiohalorhabdaceae</taxon>
        <taxon>Thiohalorhabdus</taxon>
    </lineage>
</organism>
<dbReference type="Pfam" id="PF00271">
    <property type="entry name" value="Helicase_C"/>
    <property type="match status" value="1"/>
</dbReference>
<dbReference type="GO" id="GO:0000716">
    <property type="term" value="P:transcription-coupled nucleotide-excision repair, DNA damage recognition"/>
    <property type="evidence" value="ECO:0007669"/>
    <property type="project" value="UniProtKB-UniRule"/>
</dbReference>
<dbReference type="SMART" id="SM01058">
    <property type="entry name" value="CarD_TRCF"/>
    <property type="match status" value="1"/>
</dbReference>
<dbReference type="NCBIfam" id="TIGR00580">
    <property type="entry name" value="mfd"/>
    <property type="match status" value="1"/>
</dbReference>
<gene>
    <name evidence="13" type="primary">mfd</name>
    <name evidence="16" type="ORF">SAMN05661077_1320</name>
</gene>
<dbReference type="PROSITE" id="PS51192">
    <property type="entry name" value="HELICASE_ATP_BIND_1"/>
    <property type="match status" value="1"/>
</dbReference>
<dbReference type="InterPro" id="IPR041471">
    <property type="entry name" value="UvrB_inter"/>
</dbReference>
<evidence type="ECO:0000256" key="3">
    <source>
        <dbReference type="ARBA" id="ARBA00022741"/>
    </source>
</evidence>
<evidence type="ECO:0000313" key="16">
    <source>
        <dbReference type="EMBL" id="SCY13843.1"/>
    </source>
</evidence>
<dbReference type="InterPro" id="IPR005118">
    <property type="entry name" value="TRCF_C"/>
</dbReference>
<dbReference type="AlphaFoldDB" id="A0A1G5DGH7"/>
<keyword evidence="7 13" id="KW-0067">ATP-binding</keyword>
<dbReference type="GO" id="GO:0005737">
    <property type="term" value="C:cytoplasm"/>
    <property type="evidence" value="ECO:0007669"/>
    <property type="project" value="UniProtKB-SubCell"/>
</dbReference>
<dbReference type="HAMAP" id="MF_00969">
    <property type="entry name" value="TRCF"/>
    <property type="match status" value="1"/>
</dbReference>
<dbReference type="FunFam" id="3.40.50.300:FF:000546">
    <property type="entry name" value="Transcription-repair-coupling factor"/>
    <property type="match status" value="1"/>
</dbReference>
<dbReference type="Pfam" id="PF00270">
    <property type="entry name" value="DEAD"/>
    <property type="match status" value="1"/>
</dbReference>
<dbReference type="Gene3D" id="3.40.50.11140">
    <property type="match status" value="1"/>
</dbReference>
<dbReference type="SMART" id="SM00490">
    <property type="entry name" value="HELICc"/>
    <property type="match status" value="1"/>
</dbReference>
<dbReference type="Pfam" id="PF02559">
    <property type="entry name" value="CarD_TRCF_RID"/>
    <property type="match status" value="1"/>
</dbReference>
<feature type="domain" description="Helicase C-terminal" evidence="15">
    <location>
        <begin position="803"/>
        <end position="961"/>
    </location>
</feature>
<dbReference type="RefSeq" id="WP_054966044.1">
    <property type="nucleotide sequence ID" value="NZ_FMUN01000003.1"/>
</dbReference>
<dbReference type="InterPro" id="IPR037235">
    <property type="entry name" value="TRCF-like_C_D7"/>
</dbReference>
<evidence type="ECO:0000256" key="6">
    <source>
        <dbReference type="ARBA" id="ARBA00022806"/>
    </source>
</evidence>
<evidence type="ECO:0000256" key="10">
    <source>
        <dbReference type="ARBA" id="ARBA00061104"/>
    </source>
</evidence>
<dbReference type="GO" id="GO:0003684">
    <property type="term" value="F:damaged DNA binding"/>
    <property type="evidence" value="ECO:0007669"/>
    <property type="project" value="InterPro"/>
</dbReference>
<comment type="function">
    <text evidence="13">Couples transcription and DNA repair by recognizing RNA polymerase (RNAP) stalled at DNA lesions. Mediates ATP-dependent release of RNAP and its truncated transcript from the DNA, and recruitment of nucleotide excision repair machinery to the damaged site.</text>
</comment>
<dbReference type="InterPro" id="IPR004576">
    <property type="entry name" value="Mfd"/>
</dbReference>
<evidence type="ECO:0000256" key="9">
    <source>
        <dbReference type="ARBA" id="ARBA00023204"/>
    </source>
</evidence>
<evidence type="ECO:0000256" key="11">
    <source>
        <dbReference type="ARBA" id="ARBA00061399"/>
    </source>
</evidence>
<dbReference type="InterPro" id="IPR014001">
    <property type="entry name" value="Helicase_ATP-bd"/>
</dbReference>
<protein>
    <recommendedName>
        <fullName evidence="12 13">Transcription-repair-coupling factor</fullName>
        <shortName evidence="13">TRCF</shortName>
        <ecNumber evidence="13">3.6.4.-</ecNumber>
    </recommendedName>
</protein>
<dbReference type="SUPFAM" id="SSF52540">
    <property type="entry name" value="P-loop containing nucleoside triphosphate hydrolases"/>
    <property type="match status" value="4"/>
</dbReference>
<keyword evidence="3 13" id="KW-0547">Nucleotide-binding</keyword>
<comment type="similarity">
    <text evidence="10 13">In the N-terminal section; belongs to the UvrB family.</text>
</comment>
<dbReference type="PANTHER" id="PTHR47964">
    <property type="entry name" value="ATP-DEPENDENT DNA HELICASE HOMOLOG RECG, CHLOROPLASTIC"/>
    <property type="match status" value="1"/>
</dbReference>
<dbReference type="InterPro" id="IPR011545">
    <property type="entry name" value="DEAD/DEAH_box_helicase_dom"/>
</dbReference>
<keyword evidence="17" id="KW-1185">Reference proteome</keyword>
<dbReference type="Gene3D" id="3.30.2060.10">
    <property type="entry name" value="Penicillin-binding protein 1b domain"/>
    <property type="match status" value="1"/>
</dbReference>
<keyword evidence="6" id="KW-0347">Helicase</keyword>